<dbReference type="InterPro" id="IPR001304">
    <property type="entry name" value="C-type_lectin-like"/>
</dbReference>
<evidence type="ECO:0000313" key="3">
    <source>
        <dbReference type="RefSeq" id="XP_006823144.1"/>
    </source>
</evidence>
<dbReference type="InterPro" id="IPR050111">
    <property type="entry name" value="C-type_lectin/snaclec_domain"/>
</dbReference>
<dbReference type="Pfam" id="PF00059">
    <property type="entry name" value="Lectin_C"/>
    <property type="match status" value="1"/>
</dbReference>
<keyword evidence="2" id="KW-1185">Reference proteome</keyword>
<dbReference type="InterPro" id="IPR016186">
    <property type="entry name" value="C-type_lectin-like/link_sf"/>
</dbReference>
<dbReference type="SUPFAM" id="SSF56436">
    <property type="entry name" value="C-type lectin-like"/>
    <property type="match status" value="1"/>
</dbReference>
<accession>A0ABM0MT03</accession>
<sequence>MAKYVIGLATLTVIGSGAAIGGGLLLGTKSSGPTVECSRYFIIQEILPFLEAQARCAEFNGTLGSINSDEAYSAVDAFFGEVRPHVNAWVGAKRISGEYFWLDGSEFNHAKWANNQPNNQDCVYKGWSTNHRYYTGGCGMTHPASLCEENGKF</sequence>
<name>A0ABM0MT03_SACKO</name>
<dbReference type="PROSITE" id="PS50041">
    <property type="entry name" value="C_TYPE_LECTIN_2"/>
    <property type="match status" value="1"/>
</dbReference>
<gene>
    <name evidence="3" type="primary">LOC102808774</name>
</gene>
<evidence type="ECO:0000313" key="2">
    <source>
        <dbReference type="Proteomes" id="UP000694865"/>
    </source>
</evidence>
<organism evidence="2 3">
    <name type="scientific">Saccoglossus kowalevskii</name>
    <name type="common">Acorn worm</name>
    <dbReference type="NCBI Taxonomy" id="10224"/>
    <lineage>
        <taxon>Eukaryota</taxon>
        <taxon>Metazoa</taxon>
        <taxon>Hemichordata</taxon>
        <taxon>Enteropneusta</taxon>
        <taxon>Harrimaniidae</taxon>
        <taxon>Saccoglossus</taxon>
    </lineage>
</organism>
<dbReference type="Proteomes" id="UP000694865">
    <property type="component" value="Unplaced"/>
</dbReference>
<dbReference type="SMART" id="SM00034">
    <property type="entry name" value="CLECT"/>
    <property type="match status" value="1"/>
</dbReference>
<dbReference type="PANTHER" id="PTHR22803">
    <property type="entry name" value="MANNOSE, PHOSPHOLIPASE, LECTIN RECEPTOR RELATED"/>
    <property type="match status" value="1"/>
</dbReference>
<dbReference type="InterPro" id="IPR016187">
    <property type="entry name" value="CTDL_fold"/>
</dbReference>
<dbReference type="CDD" id="cd00037">
    <property type="entry name" value="CLECT"/>
    <property type="match status" value="1"/>
</dbReference>
<dbReference type="RefSeq" id="XP_006823144.1">
    <property type="nucleotide sequence ID" value="XM_006823081.1"/>
</dbReference>
<feature type="domain" description="C-type lectin" evidence="1">
    <location>
        <begin position="40"/>
        <end position="128"/>
    </location>
</feature>
<protein>
    <submittedName>
        <fullName evidence="3">Uncharacterized protein LOC102808774</fullName>
    </submittedName>
</protein>
<proteinExistence type="predicted"/>
<dbReference type="GeneID" id="102808774"/>
<reference evidence="3" key="1">
    <citation type="submission" date="2025-08" db="UniProtKB">
        <authorList>
            <consortium name="RefSeq"/>
        </authorList>
    </citation>
    <scope>IDENTIFICATION</scope>
    <source>
        <tissue evidence="3">Testes</tissue>
    </source>
</reference>
<dbReference type="Gene3D" id="3.10.100.10">
    <property type="entry name" value="Mannose-Binding Protein A, subunit A"/>
    <property type="match status" value="1"/>
</dbReference>
<evidence type="ECO:0000259" key="1">
    <source>
        <dbReference type="PROSITE" id="PS50041"/>
    </source>
</evidence>